<feature type="domain" description="DUF2059" evidence="1">
    <location>
        <begin position="85"/>
        <end position="139"/>
    </location>
</feature>
<sequence length="280" mass="30781">MRAIIRFTFTLCFMFAAMLASITPSAQAADAKQVDAFLKVTGFDVALESIRLSADSAPEMLGINAQEFGSEWSRLVSEVFDTDVMLDMGIGILSKTLSEQALDHASAFYATDLGQRLVMAENGSHMEEDEATKAEAGNAILSGLERIKSPRVALLTRLNDASDVEDSSVRAIQEVQIRFLMAAANAGVIKLQMEEPDLREVLRAQEPEMRASIKNNALASSAYTYQAFSDEEVQKYAAALEDPKMQEVYALMNAVQFEIMANRYEVVAQRLAGMQPSQEL</sequence>
<proteinExistence type="predicted"/>
<evidence type="ECO:0000313" key="2">
    <source>
        <dbReference type="EMBL" id="KKM14742.1"/>
    </source>
</evidence>
<organism evidence="2">
    <name type="scientific">marine sediment metagenome</name>
    <dbReference type="NCBI Taxonomy" id="412755"/>
    <lineage>
        <taxon>unclassified sequences</taxon>
        <taxon>metagenomes</taxon>
        <taxon>ecological metagenomes</taxon>
    </lineage>
</organism>
<name>A0A0F9HHW7_9ZZZZ</name>
<gene>
    <name evidence="2" type="ORF">LCGC14_1703090</name>
</gene>
<accession>A0A0F9HHW7</accession>
<dbReference type="InterPro" id="IPR018637">
    <property type="entry name" value="DUF2059"/>
</dbReference>
<dbReference type="Pfam" id="PF09832">
    <property type="entry name" value="DUF2059"/>
    <property type="match status" value="1"/>
</dbReference>
<evidence type="ECO:0000259" key="1">
    <source>
        <dbReference type="Pfam" id="PF09832"/>
    </source>
</evidence>
<comment type="caution">
    <text evidence="2">The sequence shown here is derived from an EMBL/GenBank/DDBJ whole genome shotgun (WGS) entry which is preliminary data.</text>
</comment>
<dbReference type="EMBL" id="LAZR01015078">
    <property type="protein sequence ID" value="KKM14742.1"/>
    <property type="molecule type" value="Genomic_DNA"/>
</dbReference>
<dbReference type="AlphaFoldDB" id="A0A0F9HHW7"/>
<reference evidence="2" key="1">
    <citation type="journal article" date="2015" name="Nature">
        <title>Complex archaea that bridge the gap between prokaryotes and eukaryotes.</title>
        <authorList>
            <person name="Spang A."/>
            <person name="Saw J.H."/>
            <person name="Jorgensen S.L."/>
            <person name="Zaremba-Niedzwiedzka K."/>
            <person name="Martijn J."/>
            <person name="Lind A.E."/>
            <person name="van Eijk R."/>
            <person name="Schleper C."/>
            <person name="Guy L."/>
            <person name="Ettema T.J."/>
        </authorList>
    </citation>
    <scope>NUCLEOTIDE SEQUENCE</scope>
</reference>
<protein>
    <recommendedName>
        <fullName evidence="1">DUF2059 domain-containing protein</fullName>
    </recommendedName>
</protein>